<dbReference type="Pfam" id="PF01663">
    <property type="entry name" value="Phosphodiest"/>
    <property type="match status" value="1"/>
</dbReference>
<protein>
    <submittedName>
        <fullName evidence="2">Type I phosphodiesterase/nucleotide pyrophosphatase</fullName>
    </submittedName>
</protein>
<dbReference type="AlphaFoldDB" id="S6AE14"/>
<dbReference type="KEGG" id="sdr:SCD_n03064"/>
<feature type="signal peptide" evidence="1">
    <location>
        <begin position="1"/>
        <end position="19"/>
    </location>
</feature>
<evidence type="ECO:0000313" key="2">
    <source>
        <dbReference type="EMBL" id="BAN36863.1"/>
    </source>
</evidence>
<feature type="chain" id="PRO_5004535530" evidence="1">
    <location>
        <begin position="20"/>
        <end position="273"/>
    </location>
</feature>
<dbReference type="InterPro" id="IPR002591">
    <property type="entry name" value="Phosphodiest/P_Trfase"/>
</dbReference>
<name>S6AE14_SULDS</name>
<dbReference type="SUPFAM" id="SSF53649">
    <property type="entry name" value="Alkaline phosphatase-like"/>
    <property type="match status" value="1"/>
</dbReference>
<dbReference type="EMBL" id="AP013067">
    <property type="protein sequence ID" value="BAN36863.1"/>
    <property type="molecule type" value="Genomic_DNA"/>
</dbReference>
<accession>S6AE14</accession>
<keyword evidence="3" id="KW-1185">Reference proteome</keyword>
<evidence type="ECO:0000256" key="1">
    <source>
        <dbReference type="SAM" id="SignalP"/>
    </source>
</evidence>
<dbReference type="HOGENOM" id="CLU_078712_0_0_4"/>
<keyword evidence="1" id="KW-0732">Signal</keyword>
<keyword evidence="2" id="KW-0614">Plasmid</keyword>
<dbReference type="Gene3D" id="3.40.720.10">
    <property type="entry name" value="Alkaline Phosphatase, subunit A"/>
    <property type="match status" value="1"/>
</dbReference>
<reference evidence="2 3" key="1">
    <citation type="journal article" date="2012" name="Appl. Environ. Microbiol.">
        <title>Draft genome sequence of a psychrotolerant sulfur-oxidizing bacterium, Sulfuricella denitrificans skB26, and proteomic insights into cold adaptation.</title>
        <authorList>
            <person name="Watanabe T."/>
            <person name="Kojima H."/>
            <person name="Fukui M."/>
        </authorList>
    </citation>
    <scope>NUCLEOTIDE SEQUENCE [LARGE SCALE GENOMIC DNA]</scope>
    <source>
        <strain evidence="3">skB26</strain>
        <plasmid evidence="2 3">pSCD</plasmid>
    </source>
</reference>
<geneLocation type="plasmid" evidence="2 3">
    <name>pSCD</name>
</geneLocation>
<organism evidence="2 3">
    <name type="scientific">Sulfuricella denitrificans (strain DSM 22764 / NBRC 105220 / skB26)</name>
    <dbReference type="NCBI Taxonomy" id="1163617"/>
    <lineage>
        <taxon>Bacteria</taxon>
        <taxon>Pseudomonadati</taxon>
        <taxon>Pseudomonadota</taxon>
        <taxon>Betaproteobacteria</taxon>
        <taxon>Nitrosomonadales</taxon>
        <taxon>Sulfuricellaceae</taxon>
        <taxon>Sulfuricella</taxon>
    </lineage>
</organism>
<dbReference type="InterPro" id="IPR017850">
    <property type="entry name" value="Alkaline_phosphatase_core_sf"/>
</dbReference>
<proteinExistence type="predicted"/>
<dbReference type="Proteomes" id="UP000015559">
    <property type="component" value="Plasmid pSCD"/>
</dbReference>
<evidence type="ECO:0000313" key="3">
    <source>
        <dbReference type="Proteomes" id="UP000015559"/>
    </source>
</evidence>
<gene>
    <name evidence="2" type="ORF">SCD_n03064</name>
</gene>
<sequence>MMKIGILCLGLMFAVPAFAREVETVLIVSIDALHPDALSEKTSPTLYALMRSGRYTLAGKSVDPPKTLIAHTAMMTGLTPEESGKQDNDWKPGMPQVARETLFDDARQRGFRTAFFYAKQKLGYLLSYAVDEHALARDDGIDMARAFFSKGGKRFAFLHVSGLEDAGTDYGWLSPEYLGELTYIDLELASLLADVGKRGTYLIVVTSDHAGHDRQHGTSHPDDFKLPLIIAADHNLPPLSAGAFHITGLKDIMQQMFAADEPLAMGKHELKQQ</sequence>